<proteinExistence type="predicted"/>
<organism evidence="2 3">
    <name type="scientific">Bacillus cereus VD118</name>
    <dbReference type="NCBI Taxonomy" id="1053231"/>
    <lineage>
        <taxon>Bacteria</taxon>
        <taxon>Bacillati</taxon>
        <taxon>Bacillota</taxon>
        <taxon>Bacilli</taxon>
        <taxon>Bacillales</taxon>
        <taxon>Bacillaceae</taxon>
        <taxon>Bacillus</taxon>
        <taxon>Bacillus cereus group</taxon>
    </lineage>
</organism>
<comment type="caution">
    <text evidence="2">The sequence shown here is derived from an EMBL/GenBank/DDBJ whole genome shotgun (WGS) entry which is preliminary data.</text>
</comment>
<accession>R8QUK7</accession>
<dbReference type="Proteomes" id="UP000014019">
    <property type="component" value="Unassembled WGS sequence"/>
</dbReference>
<reference evidence="2 3" key="1">
    <citation type="submission" date="2012-12" db="EMBL/GenBank/DDBJ databases">
        <title>The Genome Sequence of Bacillus cereus VD118.</title>
        <authorList>
            <consortium name="The Broad Institute Genome Sequencing Platform"/>
            <consortium name="The Broad Institute Genome Sequencing Center for Infectious Disease"/>
            <person name="Feldgarden M."/>
            <person name="Van der Auwera G.A."/>
            <person name="Mahillon J."/>
            <person name="Duprez V."/>
            <person name="Timmery S."/>
            <person name="Mattelet C."/>
            <person name="Dierick K."/>
            <person name="Sun M."/>
            <person name="Yu Z."/>
            <person name="Zhu L."/>
            <person name="Hu X."/>
            <person name="Shank E.B."/>
            <person name="Swiecicka I."/>
            <person name="Hansen B.M."/>
            <person name="Andrup L."/>
            <person name="Walker B."/>
            <person name="Young S.K."/>
            <person name="Zeng Q."/>
            <person name="Gargeya S."/>
            <person name="Fitzgerald M."/>
            <person name="Haas B."/>
            <person name="Abouelleil A."/>
            <person name="Alvarado L."/>
            <person name="Arachchi H.M."/>
            <person name="Berlin A.M."/>
            <person name="Chapman S.B."/>
            <person name="Dewar J."/>
            <person name="Goldberg J."/>
            <person name="Griggs A."/>
            <person name="Gujja S."/>
            <person name="Hansen M."/>
            <person name="Howarth C."/>
            <person name="Imamovic A."/>
            <person name="Larimer J."/>
            <person name="McCowan C."/>
            <person name="Murphy C."/>
            <person name="Neiman D."/>
            <person name="Pearson M."/>
            <person name="Priest M."/>
            <person name="Roberts A."/>
            <person name="Saif S."/>
            <person name="Shea T."/>
            <person name="Sisk P."/>
            <person name="Sykes S."/>
            <person name="Wortman J."/>
            <person name="Nusbaum C."/>
            <person name="Birren B."/>
        </authorList>
    </citation>
    <scope>NUCLEOTIDE SEQUENCE [LARGE SCALE GENOMIC DNA]</scope>
    <source>
        <strain evidence="2 3">VD118</strain>
    </source>
</reference>
<protein>
    <recommendedName>
        <fullName evidence="1">Glycosyltransferase 2-like domain-containing protein</fullName>
    </recommendedName>
</protein>
<name>R8QUK7_BACCE</name>
<sequence length="49" mass="5704">MLTSIIILTHNQLQYTKECIQSIRTYTVEQEYELIVVDNASTDGTVEWL</sequence>
<gene>
    <name evidence="2" type="ORF">IIQ_05053</name>
</gene>
<dbReference type="PATRIC" id="fig|1053231.3.peg.924"/>
<dbReference type="PANTHER" id="PTHR43179">
    <property type="entry name" value="RHAMNOSYLTRANSFERASE WBBL"/>
    <property type="match status" value="1"/>
</dbReference>
<dbReference type="InterPro" id="IPR029044">
    <property type="entry name" value="Nucleotide-diphossugar_trans"/>
</dbReference>
<feature type="domain" description="Glycosyltransferase 2-like" evidence="1">
    <location>
        <begin position="4"/>
        <end position="48"/>
    </location>
</feature>
<dbReference type="InterPro" id="IPR001173">
    <property type="entry name" value="Glyco_trans_2-like"/>
</dbReference>
<evidence type="ECO:0000259" key="1">
    <source>
        <dbReference type="Pfam" id="PF00535"/>
    </source>
</evidence>
<dbReference type="HOGENOM" id="CLU_3131951_0_0_9"/>
<evidence type="ECO:0000313" key="2">
    <source>
        <dbReference type="EMBL" id="EOP74447.1"/>
    </source>
</evidence>
<dbReference type="AlphaFoldDB" id="R8QUK7"/>
<evidence type="ECO:0000313" key="3">
    <source>
        <dbReference type="Proteomes" id="UP000014019"/>
    </source>
</evidence>
<dbReference type="Gene3D" id="3.90.550.10">
    <property type="entry name" value="Spore Coat Polysaccharide Biosynthesis Protein SpsA, Chain A"/>
    <property type="match status" value="1"/>
</dbReference>
<dbReference type="PANTHER" id="PTHR43179:SF7">
    <property type="entry name" value="RHAMNOSYLTRANSFERASE WBBL"/>
    <property type="match status" value="1"/>
</dbReference>
<dbReference type="EMBL" id="AHEZ01000026">
    <property type="protein sequence ID" value="EOP74447.1"/>
    <property type="molecule type" value="Genomic_DNA"/>
</dbReference>
<dbReference type="Pfam" id="PF00535">
    <property type="entry name" value="Glycos_transf_2"/>
    <property type="match status" value="1"/>
</dbReference>
<dbReference type="SUPFAM" id="SSF53448">
    <property type="entry name" value="Nucleotide-diphospho-sugar transferases"/>
    <property type="match status" value="1"/>
</dbReference>